<comment type="caution">
    <text evidence="2">The sequence shown here is derived from an EMBL/GenBank/DDBJ whole genome shotgun (WGS) entry which is preliminary data.</text>
</comment>
<sequence length="84" mass="9234">MAQPAGNVAKRSADSRETMTDKVPQPRIYRAWNVPQVGTTDIDQLQLFAQHRFGPGDLAAGLQLRDRGNREAGPGPGQGREDHR</sequence>
<evidence type="ECO:0000256" key="1">
    <source>
        <dbReference type="SAM" id="MobiDB-lite"/>
    </source>
</evidence>
<dbReference type="EMBL" id="JAANIU010011222">
    <property type="protein sequence ID" value="KAG1531195.1"/>
    <property type="molecule type" value="Genomic_DNA"/>
</dbReference>
<accession>A0A9P7C1M6</accession>
<protein>
    <submittedName>
        <fullName evidence="2">Uncharacterized protein</fullName>
    </submittedName>
</protein>
<dbReference type="Proteomes" id="UP000740926">
    <property type="component" value="Unassembled WGS sequence"/>
</dbReference>
<evidence type="ECO:0000313" key="2">
    <source>
        <dbReference type="EMBL" id="KAG1531195.1"/>
    </source>
</evidence>
<dbReference type="AlphaFoldDB" id="A0A9P7C1M6"/>
<keyword evidence="3" id="KW-1185">Reference proteome</keyword>
<feature type="region of interest" description="Disordered" evidence="1">
    <location>
        <begin position="59"/>
        <end position="84"/>
    </location>
</feature>
<organism evidence="2 3">
    <name type="scientific">Rhizopus delemar</name>
    <dbReference type="NCBI Taxonomy" id="936053"/>
    <lineage>
        <taxon>Eukaryota</taxon>
        <taxon>Fungi</taxon>
        <taxon>Fungi incertae sedis</taxon>
        <taxon>Mucoromycota</taxon>
        <taxon>Mucoromycotina</taxon>
        <taxon>Mucoromycetes</taxon>
        <taxon>Mucorales</taxon>
        <taxon>Mucorineae</taxon>
        <taxon>Rhizopodaceae</taxon>
        <taxon>Rhizopus</taxon>
    </lineage>
</organism>
<evidence type="ECO:0000313" key="3">
    <source>
        <dbReference type="Proteomes" id="UP000740926"/>
    </source>
</evidence>
<feature type="compositionally biased region" description="Basic and acidic residues" evidence="1">
    <location>
        <begin position="11"/>
        <end position="20"/>
    </location>
</feature>
<name>A0A9P7C1M6_9FUNG</name>
<reference evidence="2 3" key="1">
    <citation type="journal article" date="2020" name="Microb. Genom.">
        <title>Genetic diversity of clinical and environmental Mucorales isolates obtained from an investigation of mucormycosis cases among solid organ transplant recipients.</title>
        <authorList>
            <person name="Nguyen M.H."/>
            <person name="Kaul D."/>
            <person name="Muto C."/>
            <person name="Cheng S.J."/>
            <person name="Richter R.A."/>
            <person name="Bruno V.M."/>
            <person name="Liu G."/>
            <person name="Beyhan S."/>
            <person name="Sundermann A.J."/>
            <person name="Mounaud S."/>
            <person name="Pasculle A.W."/>
            <person name="Nierman W.C."/>
            <person name="Driscoll E."/>
            <person name="Cumbie R."/>
            <person name="Clancy C.J."/>
            <person name="Dupont C.L."/>
        </authorList>
    </citation>
    <scope>NUCLEOTIDE SEQUENCE [LARGE SCALE GENOMIC DNA]</scope>
    <source>
        <strain evidence="2 3">GL24</strain>
    </source>
</reference>
<gene>
    <name evidence="2" type="ORF">G6F50_016836</name>
</gene>
<proteinExistence type="predicted"/>
<feature type="region of interest" description="Disordered" evidence="1">
    <location>
        <begin position="1"/>
        <end position="24"/>
    </location>
</feature>